<evidence type="ECO:0000313" key="2">
    <source>
        <dbReference type="EMBL" id="KEO57451.1"/>
    </source>
</evidence>
<organism evidence="2 3">
    <name type="scientific">Thioclava indica</name>
    <dbReference type="NCBI Taxonomy" id="1353528"/>
    <lineage>
        <taxon>Bacteria</taxon>
        <taxon>Pseudomonadati</taxon>
        <taxon>Pseudomonadota</taxon>
        <taxon>Alphaproteobacteria</taxon>
        <taxon>Rhodobacterales</taxon>
        <taxon>Paracoccaceae</taxon>
        <taxon>Thioclava</taxon>
    </lineage>
</organism>
<name>A0A074JIJ9_9RHOB</name>
<feature type="region of interest" description="Disordered" evidence="1">
    <location>
        <begin position="27"/>
        <end position="49"/>
    </location>
</feature>
<keyword evidence="3" id="KW-1185">Reference proteome</keyword>
<evidence type="ECO:0000313" key="3">
    <source>
        <dbReference type="Proteomes" id="UP000027471"/>
    </source>
</evidence>
<proteinExistence type="predicted"/>
<reference evidence="2 3" key="1">
    <citation type="journal article" date="2015" name="Antonie Van Leeuwenhoek">
        <title>Thioclava indica sp. nov., isolated from surface seawater of the Indian Ocean.</title>
        <authorList>
            <person name="Liu Y."/>
            <person name="Lai Q."/>
            <person name="Du J."/>
            <person name="Xu H."/>
            <person name="Jiang L."/>
            <person name="Shao Z."/>
        </authorList>
    </citation>
    <scope>NUCLEOTIDE SEQUENCE [LARGE SCALE GENOMIC DNA]</scope>
    <source>
        <strain evidence="2 3">DT23-4</strain>
    </source>
</reference>
<protein>
    <submittedName>
        <fullName evidence="2">Uncharacterized protein</fullName>
    </submittedName>
</protein>
<sequence>MCAHWGVIVYRCFTNLGGAAGLVKRVHQSQNRSGESKAKAGETSADFTR</sequence>
<dbReference type="Proteomes" id="UP000027471">
    <property type="component" value="Unassembled WGS sequence"/>
</dbReference>
<gene>
    <name evidence="2" type="ORF">DT23_05110</name>
</gene>
<accession>A0A074JIJ9</accession>
<dbReference type="AlphaFoldDB" id="A0A074JIJ9"/>
<comment type="caution">
    <text evidence="2">The sequence shown here is derived from an EMBL/GenBank/DDBJ whole genome shotgun (WGS) entry which is preliminary data.</text>
</comment>
<dbReference type="EMBL" id="AUNB01000040">
    <property type="protein sequence ID" value="KEO57451.1"/>
    <property type="molecule type" value="Genomic_DNA"/>
</dbReference>
<evidence type="ECO:0000256" key="1">
    <source>
        <dbReference type="SAM" id="MobiDB-lite"/>
    </source>
</evidence>